<keyword evidence="4" id="KW-0963">Cytoplasm</keyword>
<evidence type="ECO:0000256" key="8">
    <source>
        <dbReference type="ARBA" id="ARBA00022801"/>
    </source>
</evidence>
<evidence type="ECO:0000256" key="6">
    <source>
        <dbReference type="ARBA" id="ARBA00022670"/>
    </source>
</evidence>
<reference evidence="17" key="1">
    <citation type="journal article" date="2022" name="bioRxiv">
        <title>Sequencing and chromosome-scale assembly of the giantPleurodeles waltlgenome.</title>
        <authorList>
            <person name="Brown T."/>
            <person name="Elewa A."/>
            <person name="Iarovenko S."/>
            <person name="Subramanian E."/>
            <person name="Araus A.J."/>
            <person name="Petzold A."/>
            <person name="Susuki M."/>
            <person name="Suzuki K.-i.T."/>
            <person name="Hayashi T."/>
            <person name="Toyoda A."/>
            <person name="Oliveira C."/>
            <person name="Osipova E."/>
            <person name="Leigh N.D."/>
            <person name="Simon A."/>
            <person name="Yun M.H."/>
        </authorList>
    </citation>
    <scope>NUCLEOTIDE SEQUENCE</scope>
    <source>
        <strain evidence="17">20211129_DDA</strain>
        <tissue evidence="17">Liver</tissue>
    </source>
</reference>
<feature type="domain" description="Peptidase M14" evidence="16">
    <location>
        <begin position="721"/>
        <end position="1011"/>
    </location>
</feature>
<evidence type="ECO:0000259" key="16">
    <source>
        <dbReference type="PROSITE" id="PS52035"/>
    </source>
</evidence>
<dbReference type="InterPro" id="IPR033852">
    <property type="entry name" value="CBPC1/4"/>
</dbReference>
<keyword evidence="6" id="KW-0645">Protease</keyword>
<feature type="region of interest" description="Disordered" evidence="15">
    <location>
        <begin position="1113"/>
        <end position="1234"/>
    </location>
</feature>
<evidence type="ECO:0000256" key="13">
    <source>
        <dbReference type="ARBA" id="ARBA00029302"/>
    </source>
</evidence>
<keyword evidence="10" id="KW-0482">Metalloprotease</keyword>
<feature type="compositionally biased region" description="Acidic residues" evidence="15">
    <location>
        <begin position="307"/>
        <end position="318"/>
    </location>
</feature>
<keyword evidence="18" id="KW-1185">Reference proteome</keyword>
<dbReference type="GO" id="GO:0008270">
    <property type="term" value="F:zinc ion binding"/>
    <property type="evidence" value="ECO:0007669"/>
    <property type="project" value="InterPro"/>
</dbReference>
<dbReference type="Gene3D" id="1.25.10.10">
    <property type="entry name" value="Leucine-rich Repeat Variant"/>
    <property type="match status" value="1"/>
</dbReference>
<comment type="caution">
    <text evidence="17">The sequence shown here is derived from an EMBL/GenBank/DDBJ whole genome shotgun (WGS) entry which is preliminary data.</text>
</comment>
<evidence type="ECO:0000256" key="3">
    <source>
        <dbReference type="ARBA" id="ARBA00005988"/>
    </source>
</evidence>
<dbReference type="AlphaFoldDB" id="A0AAV7TUG3"/>
<feature type="compositionally biased region" description="Basic and acidic residues" evidence="15">
    <location>
        <begin position="296"/>
        <end position="305"/>
    </location>
</feature>
<dbReference type="PROSITE" id="PS52035">
    <property type="entry name" value="PEPTIDASE_M14"/>
    <property type="match status" value="1"/>
</dbReference>
<feature type="active site" description="Proton donor/acceptor" evidence="14">
    <location>
        <position position="975"/>
    </location>
</feature>
<dbReference type="Proteomes" id="UP001066276">
    <property type="component" value="Chromosome 3_2"/>
</dbReference>
<feature type="region of interest" description="Disordered" evidence="15">
    <location>
        <begin position="432"/>
        <end position="453"/>
    </location>
</feature>
<dbReference type="PANTHER" id="PTHR12756:SF5">
    <property type="entry name" value="CYTOSOLIC CARBOXYPEPTIDASE 4"/>
    <property type="match status" value="1"/>
</dbReference>
<evidence type="ECO:0000256" key="7">
    <source>
        <dbReference type="ARBA" id="ARBA00022723"/>
    </source>
</evidence>
<comment type="catalytic activity">
    <reaction evidence="13">
        <text>(L-glutamyl)(n+1)-gamma-L-glutamyl-L-glutamyl-[protein] + H2O = (L-glutamyl)(n)-gamma-L-glutamyl-L-glutamyl-[protein] + L-glutamate</text>
        <dbReference type="Rhea" id="RHEA:60004"/>
        <dbReference type="Rhea" id="RHEA-COMP:15519"/>
        <dbReference type="Rhea" id="RHEA-COMP:15675"/>
        <dbReference type="ChEBI" id="CHEBI:15377"/>
        <dbReference type="ChEBI" id="CHEBI:29985"/>
        <dbReference type="ChEBI" id="CHEBI:143623"/>
    </reaction>
    <physiologicalReaction direction="left-to-right" evidence="13">
        <dbReference type="Rhea" id="RHEA:60005"/>
    </physiologicalReaction>
</comment>
<feature type="compositionally biased region" description="Polar residues" evidence="15">
    <location>
        <begin position="437"/>
        <end position="447"/>
    </location>
</feature>
<feature type="compositionally biased region" description="Basic and acidic residues" evidence="15">
    <location>
        <begin position="1162"/>
        <end position="1175"/>
    </location>
</feature>
<dbReference type="GO" id="GO:0005829">
    <property type="term" value="C:cytosol"/>
    <property type="evidence" value="ECO:0007669"/>
    <property type="project" value="UniProtKB-SubCell"/>
</dbReference>
<name>A0AAV7TUG3_PLEWA</name>
<dbReference type="SUPFAM" id="SSF48371">
    <property type="entry name" value="ARM repeat"/>
    <property type="match status" value="1"/>
</dbReference>
<dbReference type="GO" id="GO:0006508">
    <property type="term" value="P:proteolysis"/>
    <property type="evidence" value="ECO:0007669"/>
    <property type="project" value="UniProtKB-KW"/>
</dbReference>
<dbReference type="EC" id="3.4.17.24" evidence="12"/>
<evidence type="ECO:0000256" key="11">
    <source>
        <dbReference type="ARBA" id="ARBA00024524"/>
    </source>
</evidence>
<keyword evidence="5" id="KW-0121">Carboxypeptidase</keyword>
<keyword evidence="7" id="KW-0479">Metal-binding</keyword>
<evidence type="ECO:0000313" key="17">
    <source>
        <dbReference type="EMBL" id="KAJ1179831.1"/>
    </source>
</evidence>
<evidence type="ECO:0000256" key="5">
    <source>
        <dbReference type="ARBA" id="ARBA00022645"/>
    </source>
</evidence>
<dbReference type="InterPro" id="IPR040626">
    <property type="entry name" value="Pepdidase_M14_N"/>
</dbReference>
<comment type="cofactor">
    <cofactor evidence="1">
        <name>Zn(2+)</name>
        <dbReference type="ChEBI" id="CHEBI:29105"/>
    </cofactor>
</comment>
<keyword evidence="9" id="KW-0862">Zinc</keyword>
<dbReference type="Gene3D" id="2.60.40.3120">
    <property type="match status" value="1"/>
</dbReference>
<protein>
    <recommendedName>
        <fullName evidence="12">tubulin-glutamate carboxypeptidase</fullName>
        <ecNumber evidence="12">3.4.17.24</ecNumber>
    </recommendedName>
</protein>
<gene>
    <name evidence="17" type="ORF">NDU88_005064</name>
</gene>
<comment type="subcellular location">
    <subcellularLocation>
        <location evidence="2">Cytoplasm</location>
        <location evidence="2">Cytosol</location>
    </subcellularLocation>
</comment>
<organism evidence="17 18">
    <name type="scientific">Pleurodeles waltl</name>
    <name type="common">Iberian ribbed newt</name>
    <dbReference type="NCBI Taxonomy" id="8319"/>
    <lineage>
        <taxon>Eukaryota</taxon>
        <taxon>Metazoa</taxon>
        <taxon>Chordata</taxon>
        <taxon>Craniata</taxon>
        <taxon>Vertebrata</taxon>
        <taxon>Euteleostomi</taxon>
        <taxon>Amphibia</taxon>
        <taxon>Batrachia</taxon>
        <taxon>Caudata</taxon>
        <taxon>Salamandroidea</taxon>
        <taxon>Salamandridae</taxon>
        <taxon>Pleurodelinae</taxon>
        <taxon>Pleurodeles</taxon>
    </lineage>
</organism>
<evidence type="ECO:0000256" key="12">
    <source>
        <dbReference type="ARBA" id="ARBA00026108"/>
    </source>
</evidence>
<dbReference type="FunFam" id="2.60.40.3120:FF:000001">
    <property type="entry name" value="cytosolic carboxypeptidase 1 isoform X1"/>
    <property type="match status" value="1"/>
</dbReference>
<dbReference type="Gene3D" id="3.40.630.10">
    <property type="entry name" value="Zn peptidases"/>
    <property type="match status" value="1"/>
</dbReference>
<dbReference type="Pfam" id="PF18027">
    <property type="entry name" value="Pepdidase_M14_N"/>
    <property type="match status" value="1"/>
</dbReference>
<dbReference type="InterPro" id="IPR011989">
    <property type="entry name" value="ARM-like"/>
</dbReference>
<evidence type="ECO:0000256" key="1">
    <source>
        <dbReference type="ARBA" id="ARBA00001947"/>
    </source>
</evidence>
<evidence type="ECO:0000256" key="15">
    <source>
        <dbReference type="SAM" id="MobiDB-lite"/>
    </source>
</evidence>
<accession>A0AAV7TUG3</accession>
<dbReference type="SUPFAM" id="SSF53187">
    <property type="entry name" value="Zn-dependent exopeptidases"/>
    <property type="match status" value="1"/>
</dbReference>
<dbReference type="InterPro" id="IPR016024">
    <property type="entry name" value="ARM-type_fold"/>
</dbReference>
<dbReference type="Pfam" id="PF25571">
    <property type="entry name" value="TPR_CCP1_N"/>
    <property type="match status" value="1"/>
</dbReference>
<dbReference type="EMBL" id="JANPWB010000006">
    <property type="protein sequence ID" value="KAJ1179831.1"/>
    <property type="molecule type" value="Genomic_DNA"/>
</dbReference>
<dbReference type="Pfam" id="PF00246">
    <property type="entry name" value="Peptidase_M14"/>
    <property type="match status" value="1"/>
</dbReference>
<comment type="similarity">
    <text evidence="3 14">Belongs to the peptidase M14 family.</text>
</comment>
<dbReference type="InterPro" id="IPR000834">
    <property type="entry name" value="Peptidase_M14"/>
</dbReference>
<keyword evidence="8" id="KW-0378">Hydrolase</keyword>
<evidence type="ECO:0000256" key="10">
    <source>
        <dbReference type="ARBA" id="ARBA00023049"/>
    </source>
</evidence>
<feature type="compositionally biased region" description="Basic and acidic residues" evidence="15">
    <location>
        <begin position="1141"/>
        <end position="1153"/>
    </location>
</feature>
<evidence type="ECO:0000313" key="18">
    <source>
        <dbReference type="Proteomes" id="UP001066276"/>
    </source>
</evidence>
<dbReference type="CDD" id="cd06906">
    <property type="entry name" value="M14_Nna1"/>
    <property type="match status" value="1"/>
</dbReference>
<evidence type="ECO:0000256" key="2">
    <source>
        <dbReference type="ARBA" id="ARBA00004514"/>
    </source>
</evidence>
<proteinExistence type="inferred from homology"/>
<sequence>MAQNSCDKEATLNILTVLGELLSAGTDRRIHYMISKGGSEALLQTLVNIGRAPILDYNVLLPLLRLLATVGQRDGKFGEKAQKLEATDLMLRLARNNLSRMQYLTPCLWVLQTYASTVTTGATLGLKGALELLFKVITPFNRRQSQTIKAATEALAALLKSKSNCKRAVTRGYVCGLLRFYQDWHSGDTSNSYVTIRRALLRCLKHITNIRAGREAFLQAKGMEILFTTAQDCSCSRSLESLTIAATQILRKCYPKCHLPLPTISSSYSFSVRDVHASEAICTTREDVSLEDNDHELEKDLKSDDPVNQEEDDDLETDLNELKPKNTFDRPLEELQQYEALCPELFHDFQELGSEDESERNLENDIPSTMLDRLQVTHDNESSKEEHCIKTDQNLPVQTLVEENFERPKGNEGKHFETYTTEHRPTEIAKDFARSGGQDNQKPSTSKKIPLKPCDTKTMHQKCVNLLNSQHATEQETENYDVVKQLLERHRGNIPFHDPLTYMSMAGQTKSVPDYKVLAFPDFWGHSLLPHPHFMLDRKCGVQRDKLLGDIKRFLQPGDLLNKVVFDIDSPRPLENSDDIESLQFYSKFESGNLRKVIQVRRFEYDLIMNADVNTNQHHQWFYFEVSAIRAGISYRFNVINCEKENSQFNYGMQPVMYSVKEALQGRAHWVRVGYDICYYKNPYCRTTATSGDLRGKRYFTLTFSVTFSHNEDVCYLAYHYPYTYTALTSHLQLLEQRVDVRKVYFKKQMLCSTLGGNPCPLVTITAMPESKSTEQVLLLRKRPYMVLTARVHPGESNASWVMKGTLEFLVSNDPAAKILRESFIFKIIPMLNPDGVINGNHRCSLNGDDLNRQWVCPNPNLQPTIYHTKGLLQYLSSIDRTPLVFCDFHGHSQKKNVFLYGCSIKETLWQAGCVVDKDVLLEDVGYRALAKILHKLAPAFSLTNCSFLVEKSRASTARIVVWREIGVMRSYTMESTYCGCNQGPYKGLQIGTKELEEMGVKFCQALLVLHKSLNFNPKFAAQVDALLDLEEETAALRSTSNVETDDEPLFAERIDYNTDSCSDQEVDFADHDHEIKKAAEGLDRDQAATSELLEGLRVEDFPATFNAEIGAEPRSEAVCETASIETGNPDIRIPVNGPAEGRRVEQAEEDKTAGTGNPDIRVPERLKRKEGLRAEEEEDTEEREAGNTEQIDSGEDEGQNDPYIGERWPFNGWEDISDGQDNPNKSPGGTWLKKVRSCLRDKLRYMVGREEGGGDE</sequence>
<dbReference type="InterPro" id="IPR050821">
    <property type="entry name" value="Cytosolic_carboxypeptidase"/>
</dbReference>
<comment type="catalytic activity">
    <reaction evidence="11">
        <text>C-terminal L-alpha-aminoacyl-L-glutamyl-L-glutamyl-[tubulin] + H2O = C-terminal L-alpha-aminoacyl-L-glutamyl-[tubulin] + L-glutamate</text>
        <dbReference type="Rhea" id="RHEA:63792"/>
        <dbReference type="Rhea" id="RHEA-COMP:16435"/>
        <dbReference type="Rhea" id="RHEA-COMP:16436"/>
        <dbReference type="ChEBI" id="CHEBI:15377"/>
        <dbReference type="ChEBI" id="CHEBI:29985"/>
        <dbReference type="ChEBI" id="CHEBI:149555"/>
        <dbReference type="ChEBI" id="CHEBI:149556"/>
        <dbReference type="EC" id="3.4.17.24"/>
    </reaction>
    <physiologicalReaction direction="left-to-right" evidence="11">
        <dbReference type="Rhea" id="RHEA:63793"/>
    </physiologicalReaction>
</comment>
<feature type="region of interest" description="Disordered" evidence="15">
    <location>
        <begin position="287"/>
        <end position="318"/>
    </location>
</feature>
<dbReference type="PANTHER" id="PTHR12756">
    <property type="entry name" value="CYTOSOLIC CARBOXYPEPTIDASE"/>
    <property type="match status" value="1"/>
</dbReference>
<evidence type="ECO:0000256" key="9">
    <source>
        <dbReference type="ARBA" id="ARBA00022833"/>
    </source>
</evidence>
<evidence type="ECO:0000256" key="4">
    <source>
        <dbReference type="ARBA" id="ARBA00022490"/>
    </source>
</evidence>
<evidence type="ECO:0000256" key="14">
    <source>
        <dbReference type="PROSITE-ProRule" id="PRU01379"/>
    </source>
</evidence>
<dbReference type="GO" id="GO:0004181">
    <property type="term" value="F:metallocarboxypeptidase activity"/>
    <property type="evidence" value="ECO:0007669"/>
    <property type="project" value="InterPro"/>
</dbReference>